<protein>
    <recommendedName>
        <fullName evidence="4">1,4-dihydroxy-6-naphtoate synthase</fullName>
        <ecNumber evidence="4">4.1.99.29</ecNumber>
    </recommendedName>
    <alternativeName>
        <fullName evidence="4">Menaquinone biosynthetic enzyme MqnD</fullName>
    </alternativeName>
</protein>
<dbReference type="GO" id="GO:0009234">
    <property type="term" value="P:menaquinone biosynthetic process"/>
    <property type="evidence" value="ECO:0007669"/>
    <property type="project" value="UniProtKB-UniRule"/>
</dbReference>
<comment type="similarity">
    <text evidence="4">Belongs to the MqnA/MqnD family. MqnD subfamily.</text>
</comment>
<feature type="binding site" evidence="4">
    <location>
        <begin position="114"/>
        <end position="115"/>
    </location>
    <ligand>
        <name>substrate</name>
    </ligand>
</feature>
<organism evidence="5 6">
    <name type="scientific">Caldimicrobium thiodismutans</name>
    <dbReference type="NCBI Taxonomy" id="1653476"/>
    <lineage>
        <taxon>Bacteria</taxon>
        <taxon>Pseudomonadati</taxon>
        <taxon>Thermodesulfobacteriota</taxon>
        <taxon>Thermodesulfobacteria</taxon>
        <taxon>Thermodesulfobacteriales</taxon>
        <taxon>Thermodesulfobacteriaceae</taxon>
        <taxon>Caldimicrobium</taxon>
    </lineage>
</organism>
<dbReference type="PANTHER" id="PTHR37167:SF1">
    <property type="entry name" value="1,4-DIHYDROXY-6-NAPHTOATE SYNTHASE"/>
    <property type="match status" value="1"/>
</dbReference>
<dbReference type="EC" id="4.1.99.29" evidence="4"/>
<dbReference type="Gene3D" id="3.40.190.10">
    <property type="entry name" value="Periplasmic binding protein-like II"/>
    <property type="match status" value="2"/>
</dbReference>
<dbReference type="InterPro" id="IPR030869">
    <property type="entry name" value="MqnD"/>
</dbReference>
<evidence type="ECO:0000256" key="1">
    <source>
        <dbReference type="ARBA" id="ARBA00004863"/>
    </source>
</evidence>
<accession>A0A2N7PKW3</accession>
<evidence type="ECO:0000313" key="6">
    <source>
        <dbReference type="Proteomes" id="UP000235731"/>
    </source>
</evidence>
<keyword evidence="2 4" id="KW-0474">Menaquinone biosynthesis</keyword>
<dbReference type="SUPFAM" id="SSF53850">
    <property type="entry name" value="Periplasmic binding protein-like II"/>
    <property type="match status" value="1"/>
</dbReference>
<dbReference type="HAMAP" id="MF_00996">
    <property type="entry name" value="MqnD"/>
    <property type="match status" value="1"/>
</dbReference>
<dbReference type="PANTHER" id="PTHR37167">
    <property type="entry name" value="1,4-DIHYDROXY-6-NAPHTOATE SYNTHASE"/>
    <property type="match status" value="1"/>
</dbReference>
<comment type="caution">
    <text evidence="4">Lacks conserved residue(s) required for the propagation of feature annotation.</text>
</comment>
<keyword evidence="3 4" id="KW-0456">Lyase</keyword>
<dbReference type="Proteomes" id="UP000235731">
    <property type="component" value="Unassembled WGS sequence"/>
</dbReference>
<sequence length="278" mass="32366">MSFERLEIAASPCPNDVFILSGLIEKKVKLPFEITFKLTDIETLNTLALKREYPIIKASFAIYPLICEDYEILSCGSALGFGVGPILISREDFNLKEDEDFTGKRVALPGKYTTANFLYDLFFNGKGEKVFLFYHQIIPALLEKRVDLGVLIHEGRFVYKKYGFKLISDLGELWEKKTGAPLPLGGFFIKRELPKEIKKEVLQALRKSLEYAWKHKEEIYPLLKKYSQELDREVIFRHIETYVNKFTFRLEDEALSSLQIFMHLLGLKEDIQKYLWDI</sequence>
<dbReference type="InterPro" id="IPR003773">
    <property type="entry name" value="Menaquinone_biosynth"/>
</dbReference>
<dbReference type="EMBL" id="PNIE01000019">
    <property type="protein sequence ID" value="PMP64145.1"/>
    <property type="molecule type" value="Genomic_DNA"/>
</dbReference>
<dbReference type="UniPathway" id="UPA00079"/>
<evidence type="ECO:0000256" key="2">
    <source>
        <dbReference type="ARBA" id="ARBA00022428"/>
    </source>
</evidence>
<comment type="caution">
    <text evidence="5">The sequence shown here is derived from an EMBL/GenBank/DDBJ whole genome shotgun (WGS) entry which is preliminary data.</text>
</comment>
<dbReference type="AlphaFoldDB" id="A0A2N7PKW3"/>
<dbReference type="Pfam" id="PF02621">
    <property type="entry name" value="VitK2_biosynth"/>
    <property type="match status" value="1"/>
</dbReference>
<dbReference type="GO" id="GO:0016830">
    <property type="term" value="F:carbon-carbon lyase activity"/>
    <property type="evidence" value="ECO:0007669"/>
    <property type="project" value="UniProtKB-UniRule"/>
</dbReference>
<evidence type="ECO:0000313" key="5">
    <source>
        <dbReference type="EMBL" id="PMP64145.1"/>
    </source>
</evidence>
<evidence type="ECO:0000256" key="3">
    <source>
        <dbReference type="ARBA" id="ARBA00023239"/>
    </source>
</evidence>
<reference evidence="5 6" key="1">
    <citation type="submission" date="2018-01" db="EMBL/GenBank/DDBJ databases">
        <title>Metagenomic assembled genomes from two thermal pools in the Uzon Caldera, Kamchatka, Russia.</title>
        <authorList>
            <person name="Wilkins L."/>
            <person name="Ettinger C."/>
        </authorList>
    </citation>
    <scope>NUCLEOTIDE SEQUENCE [LARGE SCALE GENOMIC DNA]</scope>
    <source>
        <strain evidence="5">ZAV-15</strain>
    </source>
</reference>
<dbReference type="CDD" id="cd13635">
    <property type="entry name" value="PBP2_Ttha1568_Mqnd"/>
    <property type="match status" value="1"/>
</dbReference>
<gene>
    <name evidence="4" type="primary">mqnD</name>
    <name evidence="5" type="ORF">C0197_01220</name>
</gene>
<comment type="pathway">
    <text evidence="1 4">Quinol/quinone metabolism; menaquinone biosynthesis.</text>
</comment>
<evidence type="ECO:0000256" key="4">
    <source>
        <dbReference type="HAMAP-Rule" id="MF_00996"/>
    </source>
</evidence>
<feature type="active site" description="Proton acceptor" evidence="4">
    <location>
        <position position="153"/>
    </location>
</feature>
<comment type="function">
    <text evidence="4">Catalyzes the conversion of cyclic dehypoxanthine futalosine (cyclic DHFL) into 1,4-dihydroxy-6-naphthoate, a step in the biosynthesis of menaquinone (MK, vitamin K2).</text>
</comment>
<comment type="catalytic activity">
    <reaction evidence="4">
        <text>cyclic dehypoxanthinylfutalosinate = 1,4-dihydroxy-6-naphthoate + dihydroxyacetone</text>
        <dbReference type="Rhea" id="RHEA:33087"/>
        <dbReference type="ChEBI" id="CHEBI:16016"/>
        <dbReference type="ChEBI" id="CHEBI:64254"/>
        <dbReference type="ChEBI" id="CHEBI:64270"/>
        <dbReference type="EC" id="4.1.99.29"/>
    </reaction>
</comment>
<proteinExistence type="inferred from homology"/>
<name>A0A2N7PKW3_9BACT</name>